<accession>A0A4Z2H7Y5</accession>
<gene>
    <name evidence="2" type="ORF">EYF80_027983</name>
</gene>
<comment type="caution">
    <text evidence="2">The sequence shown here is derived from an EMBL/GenBank/DDBJ whole genome shotgun (WGS) entry which is preliminary data.</text>
</comment>
<sequence length="111" mass="12340">MTSNRAKILLRAETSSAKINKPGAEGNRDRHHLNENAAQAPDVRCSSVTFTLCSGDDFRVLFTSPGMVCVLFLNLTEQPKSPSLIRPDEVKKMLAPDKMRRDRISRGVDGR</sequence>
<keyword evidence="3" id="KW-1185">Reference proteome</keyword>
<evidence type="ECO:0000256" key="1">
    <source>
        <dbReference type="SAM" id="MobiDB-lite"/>
    </source>
</evidence>
<dbReference type="AlphaFoldDB" id="A0A4Z2H7Y5"/>
<proteinExistence type="predicted"/>
<dbReference type="EMBL" id="SRLO01000308">
    <property type="protein sequence ID" value="TNN61761.1"/>
    <property type="molecule type" value="Genomic_DNA"/>
</dbReference>
<feature type="region of interest" description="Disordered" evidence="1">
    <location>
        <begin position="11"/>
        <end position="35"/>
    </location>
</feature>
<evidence type="ECO:0000313" key="2">
    <source>
        <dbReference type="EMBL" id="TNN61761.1"/>
    </source>
</evidence>
<organism evidence="2 3">
    <name type="scientific">Liparis tanakae</name>
    <name type="common">Tanaka's snailfish</name>
    <dbReference type="NCBI Taxonomy" id="230148"/>
    <lineage>
        <taxon>Eukaryota</taxon>
        <taxon>Metazoa</taxon>
        <taxon>Chordata</taxon>
        <taxon>Craniata</taxon>
        <taxon>Vertebrata</taxon>
        <taxon>Euteleostomi</taxon>
        <taxon>Actinopterygii</taxon>
        <taxon>Neopterygii</taxon>
        <taxon>Teleostei</taxon>
        <taxon>Neoteleostei</taxon>
        <taxon>Acanthomorphata</taxon>
        <taxon>Eupercaria</taxon>
        <taxon>Perciformes</taxon>
        <taxon>Cottioidei</taxon>
        <taxon>Cottales</taxon>
        <taxon>Liparidae</taxon>
        <taxon>Liparis</taxon>
    </lineage>
</organism>
<reference evidence="2 3" key="1">
    <citation type="submission" date="2019-03" db="EMBL/GenBank/DDBJ databases">
        <title>First draft genome of Liparis tanakae, snailfish: a comprehensive survey of snailfish specific genes.</title>
        <authorList>
            <person name="Kim W."/>
            <person name="Song I."/>
            <person name="Jeong J.-H."/>
            <person name="Kim D."/>
            <person name="Kim S."/>
            <person name="Ryu S."/>
            <person name="Song J.Y."/>
            <person name="Lee S.K."/>
        </authorList>
    </citation>
    <scope>NUCLEOTIDE SEQUENCE [LARGE SCALE GENOMIC DNA]</scope>
    <source>
        <tissue evidence="2">Muscle</tissue>
    </source>
</reference>
<protein>
    <submittedName>
        <fullName evidence="2">Uncharacterized protein</fullName>
    </submittedName>
</protein>
<name>A0A4Z2H7Y5_9TELE</name>
<evidence type="ECO:0000313" key="3">
    <source>
        <dbReference type="Proteomes" id="UP000314294"/>
    </source>
</evidence>
<dbReference type="Proteomes" id="UP000314294">
    <property type="component" value="Unassembled WGS sequence"/>
</dbReference>